<dbReference type="CDD" id="cd00085">
    <property type="entry name" value="HNHc"/>
    <property type="match status" value="1"/>
</dbReference>
<keyword evidence="3" id="KW-1185">Reference proteome</keyword>
<dbReference type="REBASE" id="441899">
    <property type="entry name" value="OspNSJ62ORF10635P"/>
</dbReference>
<evidence type="ECO:0000313" key="3">
    <source>
        <dbReference type="Proteomes" id="UP000515960"/>
    </source>
</evidence>
<name>A0A7G9B2W8_9FIRM</name>
<dbReference type="PANTHER" id="PTHR39639">
    <property type="entry name" value="CHROMOSOME 16, WHOLE GENOME SHOTGUN SEQUENCE"/>
    <property type="match status" value="1"/>
</dbReference>
<proteinExistence type="predicted"/>
<dbReference type="PANTHER" id="PTHR39639:SF1">
    <property type="entry name" value="DUF262 DOMAIN-CONTAINING PROTEIN"/>
    <property type="match status" value="1"/>
</dbReference>
<sequence length="374" mass="43780">MKIEPKQIKVRDVFDSYADNGDDGVFAYGGRLAIRPPYQREFVYNNEQAEAVIQTVLKGFPLNVMYWVRVGNVRYEVLDGQQRTLSVMQYLKHQFSITLDDKKYYWDALPDDKYNAIMNYEFMVYICEGEESEKLEWFKVVNIAGEKLSDQELRNSVYTGEWLSDAKRHFSKRNCAAKLMSDKYITGDPNRQELLEKALKGICEYQGIKEITEYMAQHKSDADADELWQYFQDVIHWVEKIFPKYFSDMKGLDWCHLYNTYHDRTYNSTVMGLEVKRLHEDDEVQKAKGIYEFLLCRDTDPFAGRLLNLRAFDKRDKLAAYSRQNGICPICGEHFAFGEMEGDHIKPWSKGGQTTPDNCQMLCKACNGKKTDKY</sequence>
<dbReference type="GO" id="GO:0004519">
    <property type="term" value="F:endonuclease activity"/>
    <property type="evidence" value="ECO:0007669"/>
    <property type="project" value="InterPro"/>
</dbReference>
<dbReference type="Pfam" id="PF03235">
    <property type="entry name" value="GmrSD_N"/>
    <property type="match status" value="1"/>
</dbReference>
<dbReference type="EMBL" id="CP060490">
    <property type="protein sequence ID" value="QNL43899.1"/>
    <property type="molecule type" value="Genomic_DNA"/>
</dbReference>
<dbReference type="RefSeq" id="WP_187332479.1">
    <property type="nucleotide sequence ID" value="NZ_CP060490.1"/>
</dbReference>
<evidence type="ECO:0000259" key="1">
    <source>
        <dbReference type="SMART" id="SM00507"/>
    </source>
</evidence>
<dbReference type="GO" id="GO:0008270">
    <property type="term" value="F:zinc ion binding"/>
    <property type="evidence" value="ECO:0007669"/>
    <property type="project" value="InterPro"/>
</dbReference>
<dbReference type="Pfam" id="PF01844">
    <property type="entry name" value="HNH"/>
    <property type="match status" value="1"/>
</dbReference>
<dbReference type="InterPro" id="IPR002711">
    <property type="entry name" value="HNH"/>
</dbReference>
<protein>
    <submittedName>
        <fullName evidence="2">DUF262 domain-containing protein</fullName>
    </submittedName>
</protein>
<reference evidence="2 3" key="1">
    <citation type="submission" date="2020-08" db="EMBL/GenBank/DDBJ databases">
        <authorList>
            <person name="Liu C."/>
            <person name="Sun Q."/>
        </authorList>
    </citation>
    <scope>NUCLEOTIDE SEQUENCE [LARGE SCALE GENOMIC DNA]</scope>
    <source>
        <strain evidence="2 3">NSJ-62</strain>
    </source>
</reference>
<dbReference type="Proteomes" id="UP000515960">
    <property type="component" value="Chromosome"/>
</dbReference>
<dbReference type="InterPro" id="IPR003615">
    <property type="entry name" value="HNH_nuc"/>
</dbReference>
<accession>A0A7G9B2W8</accession>
<gene>
    <name evidence="2" type="ORF">H8790_10635</name>
</gene>
<dbReference type="InterPro" id="IPR004919">
    <property type="entry name" value="GmrSD_N"/>
</dbReference>
<dbReference type="KEGG" id="ohi:H8790_10635"/>
<dbReference type="GO" id="GO:0003676">
    <property type="term" value="F:nucleic acid binding"/>
    <property type="evidence" value="ECO:0007669"/>
    <property type="project" value="InterPro"/>
</dbReference>
<dbReference type="SMART" id="SM00507">
    <property type="entry name" value="HNHc"/>
    <property type="match status" value="1"/>
</dbReference>
<feature type="domain" description="HNH nuclease" evidence="1">
    <location>
        <begin position="317"/>
        <end position="368"/>
    </location>
</feature>
<dbReference type="AlphaFoldDB" id="A0A7G9B2W8"/>
<evidence type="ECO:0000313" key="2">
    <source>
        <dbReference type="EMBL" id="QNL43899.1"/>
    </source>
</evidence>
<dbReference type="Gene3D" id="1.10.30.50">
    <property type="match status" value="1"/>
</dbReference>
<organism evidence="2 3">
    <name type="scientific">Oscillibacter hominis</name>
    <dbReference type="NCBI Taxonomy" id="2763056"/>
    <lineage>
        <taxon>Bacteria</taxon>
        <taxon>Bacillati</taxon>
        <taxon>Bacillota</taxon>
        <taxon>Clostridia</taxon>
        <taxon>Eubacteriales</taxon>
        <taxon>Oscillospiraceae</taxon>
        <taxon>Oscillibacter</taxon>
    </lineage>
</organism>